<dbReference type="EnsemblBacteria" id="CAC12447">
    <property type="protein sequence ID" value="CAC12447"/>
    <property type="gene ID" value="CAC12447"/>
</dbReference>
<evidence type="ECO:0000259" key="4">
    <source>
        <dbReference type="PROSITE" id="PS50893"/>
    </source>
</evidence>
<keyword evidence="2" id="KW-0547">Nucleotide-binding</keyword>
<dbReference type="PROSITE" id="PS50893">
    <property type="entry name" value="ABC_TRANSPORTER_2"/>
    <property type="match status" value="1"/>
</dbReference>
<dbReference type="SMART" id="SM00382">
    <property type="entry name" value="AAA"/>
    <property type="match status" value="1"/>
</dbReference>
<dbReference type="PANTHER" id="PTHR43776">
    <property type="entry name" value="TRANSPORT ATP-BINDING PROTEIN"/>
    <property type="match status" value="1"/>
</dbReference>
<protein>
    <submittedName>
        <fullName evidence="5">Probable dipeptide transport system, ATP-binding protein dppF</fullName>
    </submittedName>
</protein>
<reference evidence="5 6" key="1">
    <citation type="journal article" date="2000" name="Nature">
        <title>The genome sequence of the thermoacidophilic scavenger Thermoplasma acidophilum.</title>
        <authorList>
            <person name="Ruepp A."/>
            <person name="Graml W."/>
            <person name="Santos-Martinez M.L."/>
            <person name="Koretke K.K."/>
            <person name="Volker C."/>
            <person name="Mewes H.W."/>
            <person name="Frishman D."/>
            <person name="Stocker S."/>
            <person name="Lupas A.N."/>
            <person name="Baumeister W."/>
        </authorList>
    </citation>
    <scope>NUCLEOTIDE SEQUENCE [LARGE SCALE GENOMIC DNA]</scope>
    <source>
        <strain evidence="6">ATCC 25905 / DSM 1728 / JCM 9062 / NBRC 15155 / AMRC-C165</strain>
    </source>
</reference>
<evidence type="ECO:0000256" key="2">
    <source>
        <dbReference type="ARBA" id="ARBA00022741"/>
    </source>
</evidence>
<evidence type="ECO:0000256" key="3">
    <source>
        <dbReference type="ARBA" id="ARBA00022840"/>
    </source>
</evidence>
<dbReference type="PaxDb" id="273075-Ta1326"/>
<accession>Q9HIL3</accession>
<dbReference type="InterPro" id="IPR050319">
    <property type="entry name" value="ABC_transp_ATP-bind"/>
</dbReference>
<dbReference type="Proteomes" id="UP000001024">
    <property type="component" value="Chromosome"/>
</dbReference>
<dbReference type="Gene3D" id="3.40.50.300">
    <property type="entry name" value="P-loop containing nucleotide triphosphate hydrolases"/>
    <property type="match status" value="1"/>
</dbReference>
<keyword evidence="3 5" id="KW-0067">ATP-binding</keyword>
<dbReference type="CDD" id="cd03257">
    <property type="entry name" value="ABC_NikE_OppD_transporters"/>
    <property type="match status" value="1"/>
</dbReference>
<dbReference type="GO" id="GO:0055085">
    <property type="term" value="P:transmembrane transport"/>
    <property type="evidence" value="ECO:0007669"/>
    <property type="project" value="UniProtKB-ARBA"/>
</dbReference>
<gene>
    <name evidence="5" type="ordered locus">Ta1326</name>
</gene>
<keyword evidence="1" id="KW-0813">Transport</keyword>
<dbReference type="FunCoup" id="Q9HIL3">
    <property type="interactions" value="17"/>
</dbReference>
<dbReference type="SUPFAM" id="SSF52540">
    <property type="entry name" value="P-loop containing nucleoside triphosphate hydrolases"/>
    <property type="match status" value="1"/>
</dbReference>
<evidence type="ECO:0000256" key="1">
    <source>
        <dbReference type="ARBA" id="ARBA00022448"/>
    </source>
</evidence>
<dbReference type="AlphaFoldDB" id="Q9HIL3"/>
<dbReference type="GO" id="GO:0016887">
    <property type="term" value="F:ATP hydrolysis activity"/>
    <property type="evidence" value="ECO:0007669"/>
    <property type="project" value="InterPro"/>
</dbReference>
<dbReference type="EMBL" id="AL445067">
    <property type="protein sequence ID" value="CAC12447.1"/>
    <property type="molecule type" value="Genomic_DNA"/>
</dbReference>
<dbReference type="eggNOG" id="arCOG00204">
    <property type="taxonomic scope" value="Archaea"/>
</dbReference>
<dbReference type="Pfam" id="PF00005">
    <property type="entry name" value="ABC_tran"/>
    <property type="match status" value="1"/>
</dbReference>
<dbReference type="InterPro" id="IPR003439">
    <property type="entry name" value="ABC_transporter-like_ATP-bd"/>
</dbReference>
<dbReference type="InterPro" id="IPR027417">
    <property type="entry name" value="P-loop_NTPase"/>
</dbReference>
<evidence type="ECO:0000313" key="5">
    <source>
        <dbReference type="EMBL" id="CAC12447.1"/>
    </source>
</evidence>
<organism evidence="5 6">
    <name type="scientific">Thermoplasma acidophilum (strain ATCC 25905 / DSM 1728 / JCM 9062 / NBRC 15155 / AMRC-C165)</name>
    <dbReference type="NCBI Taxonomy" id="273075"/>
    <lineage>
        <taxon>Archaea</taxon>
        <taxon>Methanobacteriati</taxon>
        <taxon>Thermoplasmatota</taxon>
        <taxon>Thermoplasmata</taxon>
        <taxon>Thermoplasmatales</taxon>
        <taxon>Thermoplasmataceae</taxon>
        <taxon>Thermoplasma</taxon>
    </lineage>
</organism>
<sequence length="248" mass="28425">MKTGLMGTQDITALNNVNITLYQKEILGLVGASGSGKSTLARVLVLLYRPSTGKVVFEGRDVTNYRGMKLREYRSDVQMVFQDPYASLDPYHTISWHIRRPLRIHHYRGNIDERIDELLEMVKLDPPSYFRDKFPHQISGGQRQRVYLARALALEPKVLIADEPVSMLDVSLRIDILELLSRIREDLGISIIYITHDLNTVSMITDRIYVLHNGEIVEEGQTDDVLSNPRDDYTRSLIEAAPDPYKRI</sequence>
<dbReference type="KEGG" id="tac:Ta1326"/>
<dbReference type="HOGENOM" id="CLU_000604_1_23_2"/>
<dbReference type="GO" id="GO:0005524">
    <property type="term" value="F:ATP binding"/>
    <property type="evidence" value="ECO:0007669"/>
    <property type="project" value="UniProtKB-KW"/>
</dbReference>
<dbReference type="PANTHER" id="PTHR43776:SF8">
    <property type="entry name" value="ABC TRANSPORTER, ATP-BINDING PROTEIN"/>
    <property type="match status" value="1"/>
</dbReference>
<dbReference type="InterPro" id="IPR003593">
    <property type="entry name" value="AAA+_ATPase"/>
</dbReference>
<keyword evidence="6" id="KW-1185">Reference proteome</keyword>
<dbReference type="STRING" id="273075.gene:9572549"/>
<proteinExistence type="predicted"/>
<dbReference type="InParanoid" id="Q9HIL3"/>
<feature type="domain" description="ABC transporter" evidence="4">
    <location>
        <begin position="1"/>
        <end position="238"/>
    </location>
</feature>
<evidence type="ECO:0000313" key="6">
    <source>
        <dbReference type="Proteomes" id="UP000001024"/>
    </source>
</evidence>
<name>Q9HIL3_THEAC</name>